<comment type="caution">
    <text evidence="3">The sequence shown here is derived from an EMBL/GenBank/DDBJ whole genome shotgun (WGS) entry which is preliminary data.</text>
</comment>
<protein>
    <recommendedName>
        <fullName evidence="2">Ice-binding protein C-terminal domain-containing protein</fullName>
    </recommendedName>
</protein>
<dbReference type="InterPro" id="IPR013424">
    <property type="entry name" value="Ice-binding_C"/>
</dbReference>
<keyword evidence="1" id="KW-0732">Signal</keyword>
<proteinExistence type="predicted"/>
<reference evidence="4" key="1">
    <citation type="journal article" date="2019" name="Int. J. Syst. Evol. Microbiol.">
        <title>The Global Catalogue of Microorganisms (GCM) 10K type strain sequencing project: providing services to taxonomists for standard genome sequencing and annotation.</title>
        <authorList>
            <consortium name="The Broad Institute Genomics Platform"/>
            <consortium name="The Broad Institute Genome Sequencing Center for Infectious Disease"/>
            <person name="Wu L."/>
            <person name="Ma J."/>
        </authorList>
    </citation>
    <scope>NUCLEOTIDE SEQUENCE [LARGE SCALE GENOMIC DNA]</scope>
    <source>
        <strain evidence="4">KCTC 22280</strain>
    </source>
</reference>
<evidence type="ECO:0000256" key="1">
    <source>
        <dbReference type="SAM" id="SignalP"/>
    </source>
</evidence>
<evidence type="ECO:0000313" key="4">
    <source>
        <dbReference type="Proteomes" id="UP000601597"/>
    </source>
</evidence>
<feature type="domain" description="Ice-binding protein C-terminal" evidence="2">
    <location>
        <begin position="174"/>
        <end position="195"/>
    </location>
</feature>
<dbReference type="EMBL" id="BMXV01000007">
    <property type="protein sequence ID" value="GGY80293.1"/>
    <property type="molecule type" value="Genomic_DNA"/>
</dbReference>
<sequence>MKLTLFTAIILSLMYTAGAQATAIFQDDFDSEGDSGGSTLNYTGFSNWDVTDGTVDLINHNDYGIGCSGDTGKCVDMDGSTGNAGTLTSDVFTLAAGTYGLLFDIAGNQRGGADDSMEVMLGGFLTETFELSADAPWQTISRSFTVMEETTSYISFNHNGGDNIGIILDNVSVVPEPGTLALLSLGLLGLGAARRYKALV</sequence>
<gene>
    <name evidence="3" type="ORF">GCM10007071_29520</name>
</gene>
<dbReference type="NCBIfam" id="TIGR02595">
    <property type="entry name" value="PEP_CTERM"/>
    <property type="match status" value="1"/>
</dbReference>
<dbReference type="RefSeq" id="WP_189577556.1">
    <property type="nucleotide sequence ID" value="NZ_BMXV01000007.1"/>
</dbReference>
<evidence type="ECO:0000259" key="2">
    <source>
        <dbReference type="Pfam" id="PF07589"/>
    </source>
</evidence>
<evidence type="ECO:0000313" key="3">
    <source>
        <dbReference type="EMBL" id="GGY80293.1"/>
    </source>
</evidence>
<dbReference type="Proteomes" id="UP000601597">
    <property type="component" value="Unassembled WGS sequence"/>
</dbReference>
<dbReference type="Gene3D" id="2.60.120.260">
    <property type="entry name" value="Galactose-binding domain-like"/>
    <property type="match status" value="1"/>
</dbReference>
<name>A0ABQ3B586_9GAMM</name>
<dbReference type="Pfam" id="PF07589">
    <property type="entry name" value="PEP-CTERM"/>
    <property type="match status" value="1"/>
</dbReference>
<feature type="signal peptide" evidence="1">
    <location>
        <begin position="1"/>
        <end position="21"/>
    </location>
</feature>
<feature type="chain" id="PRO_5045160158" description="Ice-binding protein C-terminal domain-containing protein" evidence="1">
    <location>
        <begin position="22"/>
        <end position="200"/>
    </location>
</feature>
<accession>A0ABQ3B586</accession>
<organism evidence="3 4">
    <name type="scientific">Marinobacter zhanjiangensis</name>
    <dbReference type="NCBI Taxonomy" id="578215"/>
    <lineage>
        <taxon>Bacteria</taxon>
        <taxon>Pseudomonadati</taxon>
        <taxon>Pseudomonadota</taxon>
        <taxon>Gammaproteobacteria</taxon>
        <taxon>Pseudomonadales</taxon>
        <taxon>Marinobacteraceae</taxon>
        <taxon>Marinobacter</taxon>
    </lineage>
</organism>
<keyword evidence="4" id="KW-1185">Reference proteome</keyword>